<name>A0A1G4PTK8_9HYPH</name>
<feature type="domain" description="HTH tetR-type" evidence="5">
    <location>
        <begin position="18"/>
        <end position="78"/>
    </location>
</feature>
<dbReference type="InterPro" id="IPR009057">
    <property type="entry name" value="Homeodomain-like_sf"/>
</dbReference>
<gene>
    <name evidence="6" type="ORF">SAMN02927900_00948</name>
</gene>
<dbReference type="PANTHER" id="PTHR30055:SF234">
    <property type="entry name" value="HTH-TYPE TRANSCRIPTIONAL REGULATOR BETI"/>
    <property type="match status" value="1"/>
</dbReference>
<reference evidence="6 7" key="1">
    <citation type="submission" date="2016-10" db="EMBL/GenBank/DDBJ databases">
        <authorList>
            <person name="de Groot N.N."/>
        </authorList>
    </citation>
    <scope>NUCLEOTIDE SEQUENCE [LARGE SCALE GENOMIC DNA]</scope>
    <source>
        <strain evidence="6 7">CGMCC 1.3401</strain>
    </source>
</reference>
<keyword evidence="3" id="KW-0804">Transcription</keyword>
<evidence type="ECO:0000313" key="7">
    <source>
        <dbReference type="Proteomes" id="UP000199542"/>
    </source>
</evidence>
<evidence type="ECO:0000256" key="4">
    <source>
        <dbReference type="PROSITE-ProRule" id="PRU00335"/>
    </source>
</evidence>
<dbReference type="SUPFAM" id="SSF48498">
    <property type="entry name" value="Tetracyclin repressor-like, C-terminal domain"/>
    <property type="match status" value="1"/>
</dbReference>
<keyword evidence="2 4" id="KW-0238">DNA-binding</keyword>
<feature type="DNA-binding region" description="H-T-H motif" evidence="4">
    <location>
        <begin position="41"/>
        <end position="60"/>
    </location>
</feature>
<evidence type="ECO:0000256" key="1">
    <source>
        <dbReference type="ARBA" id="ARBA00023015"/>
    </source>
</evidence>
<dbReference type="PRINTS" id="PR00455">
    <property type="entry name" value="HTHTETR"/>
</dbReference>
<accession>A0A1G4PTK8</accession>
<dbReference type="InterPro" id="IPR050109">
    <property type="entry name" value="HTH-type_TetR-like_transc_reg"/>
</dbReference>
<dbReference type="SUPFAM" id="SSF46689">
    <property type="entry name" value="Homeodomain-like"/>
    <property type="match status" value="1"/>
</dbReference>
<proteinExistence type="predicted"/>
<keyword evidence="1" id="KW-0805">Transcription regulation</keyword>
<dbReference type="InterPro" id="IPR001647">
    <property type="entry name" value="HTH_TetR"/>
</dbReference>
<dbReference type="PROSITE" id="PS50977">
    <property type="entry name" value="HTH_TETR_2"/>
    <property type="match status" value="1"/>
</dbReference>
<evidence type="ECO:0000259" key="5">
    <source>
        <dbReference type="PROSITE" id="PS50977"/>
    </source>
</evidence>
<evidence type="ECO:0000313" key="6">
    <source>
        <dbReference type="EMBL" id="SCW35511.1"/>
    </source>
</evidence>
<dbReference type="RefSeq" id="WP_092583727.1">
    <property type="nucleotide sequence ID" value="NZ_FMTM01000001.1"/>
</dbReference>
<organism evidence="6 7">
    <name type="scientific">Rhizobium mongolense subsp. loessense</name>
    <dbReference type="NCBI Taxonomy" id="158890"/>
    <lineage>
        <taxon>Bacteria</taxon>
        <taxon>Pseudomonadati</taxon>
        <taxon>Pseudomonadota</taxon>
        <taxon>Alphaproteobacteria</taxon>
        <taxon>Hyphomicrobiales</taxon>
        <taxon>Rhizobiaceae</taxon>
        <taxon>Rhizobium/Agrobacterium group</taxon>
        <taxon>Rhizobium</taxon>
    </lineage>
</organism>
<evidence type="ECO:0000256" key="3">
    <source>
        <dbReference type="ARBA" id="ARBA00023163"/>
    </source>
</evidence>
<dbReference type="Pfam" id="PF00440">
    <property type="entry name" value="TetR_N"/>
    <property type="match status" value="1"/>
</dbReference>
<dbReference type="EMBL" id="FMTM01000001">
    <property type="protein sequence ID" value="SCW35511.1"/>
    <property type="molecule type" value="Genomic_DNA"/>
</dbReference>
<dbReference type="InterPro" id="IPR036271">
    <property type="entry name" value="Tet_transcr_reg_TetR-rel_C_sf"/>
</dbReference>
<dbReference type="GO" id="GO:0003700">
    <property type="term" value="F:DNA-binding transcription factor activity"/>
    <property type="evidence" value="ECO:0007669"/>
    <property type="project" value="TreeGrafter"/>
</dbReference>
<sequence length="202" mass="21909">MAKINLERRAKIGRERRAKTRAQIVEAGAMLLAEGPTKALTVDAVAEAAGVAKGTFYYHFQNIEELVAAVSVQLGQSFDDVLTPARTELRDPIARLSFAFTQSLEKAISDTGWARLVVQTSKTPNEFGRSVRDNLKAEIAEAIAQGRVTVQDPELAADIFVGIWLQVTRGILERVAPPELSNQALEAALRAIGGAQLKSRSL</sequence>
<dbReference type="Gene3D" id="1.10.357.10">
    <property type="entry name" value="Tetracycline Repressor, domain 2"/>
    <property type="match status" value="1"/>
</dbReference>
<dbReference type="PANTHER" id="PTHR30055">
    <property type="entry name" value="HTH-TYPE TRANSCRIPTIONAL REGULATOR RUTR"/>
    <property type="match status" value="1"/>
</dbReference>
<dbReference type="Proteomes" id="UP000199542">
    <property type="component" value="Unassembled WGS sequence"/>
</dbReference>
<evidence type="ECO:0000256" key="2">
    <source>
        <dbReference type="ARBA" id="ARBA00023125"/>
    </source>
</evidence>
<protein>
    <submittedName>
        <fullName evidence="6">Transcriptional regulator, TetR family</fullName>
    </submittedName>
</protein>
<dbReference type="AlphaFoldDB" id="A0A1G4PTK8"/>
<dbReference type="GO" id="GO:0000976">
    <property type="term" value="F:transcription cis-regulatory region binding"/>
    <property type="evidence" value="ECO:0007669"/>
    <property type="project" value="TreeGrafter"/>
</dbReference>